<evidence type="ECO:0000313" key="9">
    <source>
        <dbReference type="EMBL" id="ACD22060.1"/>
    </source>
</evidence>
<dbReference type="FunFam" id="3.30.1370.10:FF:000006">
    <property type="entry name" value="Ribonuclease Y"/>
    <property type="match status" value="1"/>
</dbReference>
<dbReference type="GO" id="GO:0016787">
    <property type="term" value="F:hydrolase activity"/>
    <property type="evidence" value="ECO:0007669"/>
    <property type="project" value="UniProtKB-KW"/>
</dbReference>
<dbReference type="NCBIfam" id="TIGR00277">
    <property type="entry name" value="HDIG"/>
    <property type="match status" value="1"/>
</dbReference>
<dbReference type="GO" id="GO:0006402">
    <property type="term" value="P:mRNA catabolic process"/>
    <property type="evidence" value="ECO:0007669"/>
    <property type="project" value="UniProtKB-UniRule"/>
</dbReference>
<keyword evidence="5" id="KW-1133">Transmembrane helix</keyword>
<keyword evidence="5" id="KW-0472">Membrane</keyword>
<accession>U4PJ27</accession>
<dbReference type="SMART" id="SM00322">
    <property type="entry name" value="KH"/>
    <property type="match status" value="1"/>
</dbReference>
<feature type="coiled-coil region" evidence="7">
    <location>
        <begin position="27"/>
        <end position="140"/>
    </location>
</feature>
<dbReference type="CDD" id="cd00077">
    <property type="entry name" value="HDc"/>
    <property type="match status" value="1"/>
</dbReference>
<dbReference type="Gene3D" id="3.30.1370.10">
    <property type="entry name" value="K Homology domain, type 1"/>
    <property type="match status" value="1"/>
</dbReference>
<evidence type="ECO:0000259" key="8">
    <source>
        <dbReference type="PROSITE" id="PS51831"/>
    </source>
</evidence>
<dbReference type="PATRIC" id="fig|935198.13.peg.1234"/>
<dbReference type="PROSITE" id="PS51831">
    <property type="entry name" value="HD"/>
    <property type="match status" value="1"/>
</dbReference>
<dbReference type="HAMAP" id="MF_00335">
    <property type="entry name" value="RNase_Y"/>
    <property type="match status" value="1"/>
</dbReference>
<keyword evidence="5" id="KW-0812">Transmembrane</keyword>
<dbReference type="CDD" id="cd22431">
    <property type="entry name" value="KH-I_RNaseY"/>
    <property type="match status" value="1"/>
</dbReference>
<dbReference type="EMBL" id="CP001056">
    <property type="protein sequence ID" value="ACD22060.1"/>
    <property type="molecule type" value="Genomic_DNA"/>
</dbReference>
<evidence type="ECO:0000256" key="2">
    <source>
        <dbReference type="ARBA" id="ARBA00022759"/>
    </source>
</evidence>
<evidence type="ECO:0000256" key="7">
    <source>
        <dbReference type="SAM" id="Coils"/>
    </source>
</evidence>
<name>B2TJ70_CLOBB</name>
<evidence type="ECO:0000256" key="1">
    <source>
        <dbReference type="ARBA" id="ARBA00022722"/>
    </source>
</evidence>
<accession>B2TJ70</accession>
<dbReference type="PANTHER" id="PTHR12826">
    <property type="entry name" value="RIBONUCLEASE Y"/>
    <property type="match status" value="1"/>
</dbReference>
<protein>
    <recommendedName>
        <fullName evidence="5 6">Ribonuclease Y</fullName>
        <shortName evidence="5">RNase Y</shortName>
        <ecNumber evidence="5 6">3.1.-.-</ecNumber>
    </recommendedName>
</protein>
<comment type="function">
    <text evidence="5">Endoribonuclease that initiates mRNA decay.</text>
</comment>
<dbReference type="SUPFAM" id="SSF109604">
    <property type="entry name" value="HD-domain/PDEase-like"/>
    <property type="match status" value="1"/>
</dbReference>
<evidence type="ECO:0000256" key="6">
    <source>
        <dbReference type="NCBIfam" id="TIGR03319"/>
    </source>
</evidence>
<keyword evidence="1 5" id="KW-0540">Nuclease</keyword>
<dbReference type="GO" id="GO:0005886">
    <property type="term" value="C:plasma membrane"/>
    <property type="evidence" value="ECO:0007669"/>
    <property type="project" value="UniProtKB-SubCell"/>
</dbReference>
<comment type="similarity">
    <text evidence="5">Belongs to the RNase Y family.</text>
</comment>
<comment type="subcellular location">
    <subcellularLocation>
        <location evidence="5">Cell membrane</location>
        <topology evidence="5">Single-pass membrane protein</topology>
    </subcellularLocation>
</comment>
<gene>
    <name evidence="5" type="primary">rny</name>
    <name evidence="9" type="ordered locus">CLL_A1288</name>
</gene>
<dbReference type="InterPro" id="IPR017705">
    <property type="entry name" value="Ribonuclease_Y"/>
</dbReference>
<keyword evidence="5" id="KW-1003">Cell membrane</keyword>
<keyword evidence="3 5" id="KW-0378">Hydrolase</keyword>
<keyword evidence="4 5" id="KW-0694">RNA-binding</keyword>
<dbReference type="NCBIfam" id="TIGR03319">
    <property type="entry name" value="RNase_Y"/>
    <property type="match status" value="1"/>
</dbReference>
<keyword evidence="7" id="KW-0175">Coiled coil</keyword>
<dbReference type="InterPro" id="IPR003607">
    <property type="entry name" value="HD/PDEase_dom"/>
</dbReference>
<sequence>MKFWILIIIVNLIILLVLGILLYKMIQRVSKDKIESLEKEAQDVLERAKREAEALQKETILEAKEEVHKLRNDFEKESRERRNEIQRLERRVIQKEESLDKKSDALERREEKINQRMLDIDQVEANVKEIYTQRREELERISSLSSEEARKILLDEIKREISHDAALMIKEVESKAKEEADKRSREIITTAIQRCAADHVSETTVHVVALPNDEMKGRIIGREGRNIRTLETLTGVDLIIDDTPEAVILSSFDPIRREVARIALEKLIVDGRIHPARIEEMVERAVKDVENDIKEEGEQATLETGINGLHPELIRLLGRLKYRTSYGQNVLKHSIEVSYLAGLMASELGLDVTLAKRAGLLHDIGKAVDQEQEGPHALIGGDLAKKYHEQPLVINAVAAHHGDVEMQSLEAVLVQAADAISAARPGARRETLEAYIKRLEKLEEIANSYEGVEKSYAIQAGREIRIIVKPDKVDDAGTAELARNLVKSVEEQLEYPGQIKINVIRETRTVDFAK</sequence>
<organism evidence="9">
    <name type="scientific">Clostridium botulinum (strain Eklund 17B / Type B)</name>
    <dbReference type="NCBI Taxonomy" id="935198"/>
    <lineage>
        <taxon>Bacteria</taxon>
        <taxon>Bacillati</taxon>
        <taxon>Bacillota</taxon>
        <taxon>Clostridia</taxon>
        <taxon>Eubacteriales</taxon>
        <taxon>Clostridiaceae</taxon>
        <taxon>Clostridium</taxon>
    </lineage>
</organism>
<reference evidence="9" key="1">
    <citation type="submission" date="2009-06" db="EMBL/GenBank/DDBJ databases">
        <authorList>
            <consortium name="US DOE Joint Genome Institute (JGI-PGF)"/>
            <person name="Lucas S."/>
            <person name="Copeland A."/>
            <person name="Lapidus A."/>
            <person name="Glavina del Rio T."/>
            <person name="Dalin E."/>
            <person name="Tice H."/>
            <person name="Bruce D."/>
            <person name="Goodwin L."/>
            <person name="Pitluck S."/>
            <person name="Kyrpides N."/>
            <person name="Mavromatis K."/>
            <person name="Ivanova N."/>
            <person name="Saunders E."/>
            <person name="Brettin T."/>
            <person name="Detter J.C."/>
            <person name="Han C."/>
            <person name="Larimer F."/>
            <person name="Land M."/>
            <person name="Hauser L."/>
            <person name="Markowitz V."/>
            <person name="Cheng J.-F."/>
            <person name="Hugenholtz P."/>
            <person name="Woyke T."/>
            <person name="Wu D."/>
            <person name="Gronow S."/>
            <person name="Klenk H.-P."/>
            <person name="Eisen J.A."/>
        </authorList>
    </citation>
    <scope>NUCLEOTIDE SEQUENCE</scope>
    <source>
        <strain evidence="9">Eklund 17B</strain>
    </source>
</reference>
<dbReference type="InterPro" id="IPR006674">
    <property type="entry name" value="HD_domain"/>
</dbReference>
<feature type="transmembrane region" description="Helical" evidence="5">
    <location>
        <begin position="6"/>
        <end position="23"/>
    </location>
</feature>
<dbReference type="EC" id="3.1.-.-" evidence="5 6"/>
<dbReference type="InterPro" id="IPR036612">
    <property type="entry name" value="KH_dom_type_1_sf"/>
</dbReference>
<proteinExistence type="inferred from homology"/>
<evidence type="ECO:0000256" key="3">
    <source>
        <dbReference type="ARBA" id="ARBA00022801"/>
    </source>
</evidence>
<dbReference type="Pfam" id="PF12072">
    <property type="entry name" value="RNase_Y_N"/>
    <property type="match status" value="1"/>
</dbReference>
<dbReference type="KEGG" id="cbk:CLL_A1288"/>
<dbReference type="SMART" id="SM00471">
    <property type="entry name" value="HDc"/>
    <property type="match status" value="1"/>
</dbReference>
<evidence type="ECO:0000256" key="4">
    <source>
        <dbReference type="ARBA" id="ARBA00022884"/>
    </source>
</evidence>
<keyword evidence="2 5" id="KW-0255">Endonuclease</keyword>
<feature type="domain" description="HD" evidence="8">
    <location>
        <begin position="330"/>
        <end position="423"/>
    </location>
</feature>
<dbReference type="Pfam" id="PF00013">
    <property type="entry name" value="KH_1"/>
    <property type="match status" value="1"/>
</dbReference>
<dbReference type="PANTHER" id="PTHR12826:SF15">
    <property type="entry name" value="RIBONUCLEASE Y"/>
    <property type="match status" value="1"/>
</dbReference>
<dbReference type="GO" id="GO:0004521">
    <property type="term" value="F:RNA endonuclease activity"/>
    <property type="evidence" value="ECO:0007669"/>
    <property type="project" value="UniProtKB-UniRule"/>
</dbReference>
<dbReference type="InterPro" id="IPR006675">
    <property type="entry name" value="HDIG_dom"/>
</dbReference>
<evidence type="ECO:0000256" key="5">
    <source>
        <dbReference type="HAMAP-Rule" id="MF_00335"/>
    </source>
</evidence>
<dbReference type="SUPFAM" id="SSF54791">
    <property type="entry name" value="Eukaryotic type KH-domain (KH-domain type I)"/>
    <property type="match status" value="1"/>
</dbReference>
<dbReference type="PROSITE" id="PS50084">
    <property type="entry name" value="KH_TYPE_1"/>
    <property type="match status" value="1"/>
</dbReference>
<dbReference type="InterPro" id="IPR004087">
    <property type="entry name" value="KH_dom"/>
</dbReference>
<dbReference type="FunFam" id="1.10.3210.10:FF:000013">
    <property type="entry name" value="Ribonuclease Y"/>
    <property type="match status" value="1"/>
</dbReference>
<dbReference type="InterPro" id="IPR022711">
    <property type="entry name" value="RNase_Y_N"/>
</dbReference>
<dbReference type="GO" id="GO:0003723">
    <property type="term" value="F:RNA binding"/>
    <property type="evidence" value="ECO:0007669"/>
    <property type="project" value="UniProtKB-UniRule"/>
</dbReference>
<dbReference type="Gene3D" id="1.10.3210.10">
    <property type="entry name" value="Hypothetical protein af1432"/>
    <property type="match status" value="1"/>
</dbReference>
<dbReference type="Pfam" id="PF01966">
    <property type="entry name" value="HD"/>
    <property type="match status" value="1"/>
</dbReference>
<dbReference type="InterPro" id="IPR004088">
    <property type="entry name" value="KH_dom_type_1"/>
</dbReference>
<dbReference type="AlphaFoldDB" id="B2TJ70"/>
<dbReference type="HOGENOM" id="CLU_028328_1_0_9"/>
<reference evidence="9" key="2">
    <citation type="submission" date="2009-08" db="EMBL/GenBank/DDBJ databases">
        <authorList>
            <person name="Shrivastava S."/>
            <person name="Brinkac L.M."/>
            <person name="Dodson R.J."/>
            <person name="Harkins D.M."/>
            <person name="Durkin A.S."/>
            <person name="Sutton G."/>
        </authorList>
    </citation>
    <scope>NUCLEOTIDE SEQUENCE</scope>
    <source>
        <strain evidence="9">Eklund 17B</strain>
    </source>
</reference>